<keyword evidence="2" id="KW-0732">Signal</keyword>
<dbReference type="EMBL" id="CALNXI010000034">
    <property type="protein sequence ID" value="CAH3016085.1"/>
    <property type="molecule type" value="Genomic_DNA"/>
</dbReference>
<reference evidence="3 4" key="1">
    <citation type="submission" date="2022-05" db="EMBL/GenBank/DDBJ databases">
        <authorList>
            <consortium name="Genoscope - CEA"/>
            <person name="William W."/>
        </authorList>
    </citation>
    <scope>NUCLEOTIDE SEQUENCE [LARGE SCALE GENOMIC DNA]</scope>
</reference>
<accession>A0ABN8LKB8</accession>
<keyword evidence="4" id="KW-1185">Reference proteome</keyword>
<comment type="caution">
    <text evidence="3">The sequence shown here is derived from an EMBL/GenBank/DDBJ whole genome shotgun (WGS) entry which is preliminary data.</text>
</comment>
<evidence type="ECO:0000256" key="1">
    <source>
        <dbReference type="SAM" id="MobiDB-lite"/>
    </source>
</evidence>
<feature type="chain" id="PRO_5047164338" description="Sarcoplasmic reticulum histidine-rich calcium-binding protein" evidence="2">
    <location>
        <begin position="22"/>
        <end position="164"/>
    </location>
</feature>
<evidence type="ECO:0008006" key="5">
    <source>
        <dbReference type="Google" id="ProtNLM"/>
    </source>
</evidence>
<feature type="region of interest" description="Disordered" evidence="1">
    <location>
        <begin position="23"/>
        <end position="63"/>
    </location>
</feature>
<sequence length="164" mass="18228">MRLLTVHRFLTLVVLVHIAQSTENSEEKPVQKPEVSTEAPSSNDATQATESKSAENSATENTGGDEKKYALGSLCNYCTYCKFCELCDKDCPCETSKKKPNCHLCKYCKYCNLCSLCDVVCVPGGVVDVVSSAIYNSLPSFDKDTKEKVDKDIESARKWIKEYL</sequence>
<dbReference type="PANTHER" id="PTHR15054:SF3">
    <property type="entry name" value="SARCOPLASMIC RETICULUM HISTIDINE-RICH CALCIUM-BINDING PROTEIN"/>
    <property type="match status" value="1"/>
</dbReference>
<feature type="signal peptide" evidence="2">
    <location>
        <begin position="1"/>
        <end position="21"/>
    </location>
</feature>
<feature type="compositionally biased region" description="Polar residues" evidence="1">
    <location>
        <begin position="38"/>
        <end position="62"/>
    </location>
</feature>
<dbReference type="Proteomes" id="UP001159427">
    <property type="component" value="Unassembled WGS sequence"/>
</dbReference>
<proteinExistence type="predicted"/>
<evidence type="ECO:0000313" key="4">
    <source>
        <dbReference type="Proteomes" id="UP001159427"/>
    </source>
</evidence>
<evidence type="ECO:0000256" key="2">
    <source>
        <dbReference type="SAM" id="SignalP"/>
    </source>
</evidence>
<evidence type="ECO:0000313" key="3">
    <source>
        <dbReference type="EMBL" id="CAH3016085.1"/>
    </source>
</evidence>
<gene>
    <name evidence="3" type="ORF">PEVE_00025249</name>
</gene>
<name>A0ABN8LKB8_9CNID</name>
<protein>
    <recommendedName>
        <fullName evidence="5">Sarcoplasmic reticulum histidine-rich calcium-binding protein</fullName>
    </recommendedName>
</protein>
<dbReference type="PANTHER" id="PTHR15054">
    <property type="entry name" value="HISTIDINE-RICH CALCIUM-BINDING PROTEIN-RELATED"/>
    <property type="match status" value="1"/>
</dbReference>
<dbReference type="InterPro" id="IPR015666">
    <property type="entry name" value="HRC"/>
</dbReference>
<organism evidence="3 4">
    <name type="scientific">Porites evermanni</name>
    <dbReference type="NCBI Taxonomy" id="104178"/>
    <lineage>
        <taxon>Eukaryota</taxon>
        <taxon>Metazoa</taxon>
        <taxon>Cnidaria</taxon>
        <taxon>Anthozoa</taxon>
        <taxon>Hexacorallia</taxon>
        <taxon>Scleractinia</taxon>
        <taxon>Fungiina</taxon>
        <taxon>Poritidae</taxon>
        <taxon>Porites</taxon>
    </lineage>
</organism>